<dbReference type="Proteomes" id="UP001371456">
    <property type="component" value="Unassembled WGS sequence"/>
</dbReference>
<comment type="caution">
    <text evidence="1">The sequence shown here is derived from an EMBL/GenBank/DDBJ whole genome shotgun (WGS) entry which is preliminary data.</text>
</comment>
<sequence length="15" mass="1992">MRQKSNENYREFAYR</sequence>
<name>A0AAN8SVV3_SOLBU</name>
<proteinExistence type="predicted"/>
<evidence type="ECO:0000313" key="1">
    <source>
        <dbReference type="EMBL" id="KAK6776339.1"/>
    </source>
</evidence>
<protein>
    <submittedName>
        <fullName evidence="1">Uncharacterized protein</fullName>
    </submittedName>
</protein>
<evidence type="ECO:0000313" key="2">
    <source>
        <dbReference type="Proteomes" id="UP001371456"/>
    </source>
</evidence>
<accession>A0AAN8SVV3</accession>
<dbReference type="EMBL" id="JBANQN010000011">
    <property type="protein sequence ID" value="KAK6776339.1"/>
    <property type="molecule type" value="Genomic_DNA"/>
</dbReference>
<gene>
    <name evidence="1" type="ORF">RDI58_027340</name>
</gene>
<organism evidence="1 2">
    <name type="scientific">Solanum bulbocastanum</name>
    <name type="common">Wild potato</name>
    <dbReference type="NCBI Taxonomy" id="147425"/>
    <lineage>
        <taxon>Eukaryota</taxon>
        <taxon>Viridiplantae</taxon>
        <taxon>Streptophyta</taxon>
        <taxon>Embryophyta</taxon>
        <taxon>Tracheophyta</taxon>
        <taxon>Spermatophyta</taxon>
        <taxon>Magnoliopsida</taxon>
        <taxon>eudicotyledons</taxon>
        <taxon>Gunneridae</taxon>
        <taxon>Pentapetalae</taxon>
        <taxon>asterids</taxon>
        <taxon>lamiids</taxon>
        <taxon>Solanales</taxon>
        <taxon>Solanaceae</taxon>
        <taxon>Solanoideae</taxon>
        <taxon>Solaneae</taxon>
        <taxon>Solanum</taxon>
    </lineage>
</organism>
<reference evidence="1 2" key="1">
    <citation type="submission" date="2024-02" db="EMBL/GenBank/DDBJ databases">
        <title>de novo genome assembly of Solanum bulbocastanum strain 11H21.</title>
        <authorList>
            <person name="Hosaka A.J."/>
        </authorList>
    </citation>
    <scope>NUCLEOTIDE SEQUENCE [LARGE SCALE GENOMIC DNA]</scope>
    <source>
        <tissue evidence="1">Young leaves</tissue>
    </source>
</reference>
<keyword evidence="2" id="KW-1185">Reference proteome</keyword>